<dbReference type="InterPro" id="IPR041578">
    <property type="entry name" value="PIN_8"/>
</dbReference>
<feature type="domain" description="PIN like" evidence="2">
    <location>
        <begin position="22"/>
        <end position="283"/>
    </location>
</feature>
<organism evidence="3 4">
    <name type="scientific">Gelidibacter salicanalis</name>
    <dbReference type="NCBI Taxonomy" id="291193"/>
    <lineage>
        <taxon>Bacteria</taxon>
        <taxon>Pseudomonadati</taxon>
        <taxon>Bacteroidota</taxon>
        <taxon>Flavobacteriia</taxon>
        <taxon>Flavobacteriales</taxon>
        <taxon>Flavobacteriaceae</taxon>
        <taxon>Gelidibacter</taxon>
    </lineage>
</organism>
<dbReference type="EMBL" id="JAEHJZ010000015">
    <property type="protein sequence ID" value="MBJ7880502.1"/>
    <property type="molecule type" value="Genomic_DNA"/>
</dbReference>
<accession>A0A934NKG7</accession>
<dbReference type="Pfam" id="PF18476">
    <property type="entry name" value="PIN_8"/>
    <property type="match status" value="1"/>
</dbReference>
<evidence type="ECO:0000259" key="2">
    <source>
        <dbReference type="Pfam" id="PF18476"/>
    </source>
</evidence>
<feature type="coiled-coil region" evidence="1">
    <location>
        <begin position="144"/>
        <end position="182"/>
    </location>
</feature>
<proteinExistence type="predicted"/>
<keyword evidence="4" id="KW-1185">Reference proteome</keyword>
<dbReference type="Proteomes" id="UP000662373">
    <property type="component" value="Unassembled WGS sequence"/>
</dbReference>
<gene>
    <name evidence="3" type="ORF">JEM65_07560</name>
</gene>
<protein>
    <submittedName>
        <fullName evidence="3">DUF4935 domain-containing protein</fullName>
    </submittedName>
</protein>
<name>A0A934NKG7_9FLAO</name>
<evidence type="ECO:0000313" key="4">
    <source>
        <dbReference type="Proteomes" id="UP000662373"/>
    </source>
</evidence>
<dbReference type="AlphaFoldDB" id="A0A934NKG7"/>
<reference evidence="3 4" key="1">
    <citation type="submission" date="2020-09" db="EMBL/GenBank/DDBJ databases">
        <title>Draft genome of Gelidibacter salicanalis PAMC21136.</title>
        <authorList>
            <person name="Park H."/>
        </authorList>
    </citation>
    <scope>NUCLEOTIDE SEQUENCE [LARGE SCALE GENOMIC DNA]</scope>
    <source>
        <strain evidence="3 4">PAMC21136</strain>
    </source>
</reference>
<dbReference type="RefSeq" id="WP_199598341.1">
    <property type="nucleotide sequence ID" value="NZ_JAEHJZ010000015.1"/>
</dbReference>
<evidence type="ECO:0000313" key="3">
    <source>
        <dbReference type="EMBL" id="MBJ7880502.1"/>
    </source>
</evidence>
<evidence type="ECO:0000256" key="1">
    <source>
        <dbReference type="SAM" id="Coils"/>
    </source>
</evidence>
<keyword evidence="1" id="KW-0175">Coiled coil</keyword>
<comment type="caution">
    <text evidence="3">The sequence shown here is derived from an EMBL/GenBank/DDBJ whole genome shotgun (WGS) entry which is preliminary data.</text>
</comment>
<sequence length="533" mass="63441">MEDSIFRLTEEEEKELFEKGHIVFDSSALLSFYGYTERISEEYFNKVFETLKGRLWLPAQVIYEFEKNREKVITKPKGAYLNLSKSNGTTDGGYLESIQNGIDLIRKNTKSIQGQIKTLAERTIKDDKHPHIGQKNIGEFKDILKTFESNIEILNEGYDNLLNDTQNQIEEKIKELDEKSLSDNFRERLDKYFEHGKPYSYEKMLEIIKEGRFRYENEIPPGYEDEKKKIGFQKYGDLLLWFQIIDYAKDKNKPIIFVTNDVKVDWWQQDGDGQTSDTPRHELLFEFKDKSKQKVWFYTIDRLIFKSNKYLDTEVSDEIIEEIQNVNISNIDQEWLELLQDALDNEEDVRANHRYKYKGKALGTWLTGTAQRNKEGKKLEISAEIKEIGFDYNLRKRTPEASTKRFIRQLISDEDPLKVNYQNWFNSVIAPKKDDLSVGTIEHLNQVWELKFDEERYWDIPSKIKDRVDDWKEFRYDSKDNPRGKWSTNDREMGDLYTWVLKRKKYSDKMELILERFSPQEIEELKAEGFPIE</sequence>